<evidence type="ECO:0000313" key="2">
    <source>
        <dbReference type="Proteomes" id="UP001296993"/>
    </source>
</evidence>
<dbReference type="RefSeq" id="WP_210000048.1">
    <property type="nucleotide sequence ID" value="NZ_BAAAJY010000001.1"/>
</dbReference>
<evidence type="ECO:0000313" key="1">
    <source>
        <dbReference type="EMBL" id="MBP2387650.1"/>
    </source>
</evidence>
<protein>
    <submittedName>
        <fullName evidence="1">Uncharacterized protein</fullName>
    </submittedName>
</protein>
<organism evidence="1 2">
    <name type="scientific">Paeniglutamicibacter kerguelensis</name>
    <dbReference type="NCBI Taxonomy" id="254788"/>
    <lineage>
        <taxon>Bacteria</taxon>
        <taxon>Bacillati</taxon>
        <taxon>Actinomycetota</taxon>
        <taxon>Actinomycetes</taxon>
        <taxon>Micrococcales</taxon>
        <taxon>Micrococcaceae</taxon>
        <taxon>Paeniglutamicibacter</taxon>
    </lineage>
</organism>
<keyword evidence="2" id="KW-1185">Reference proteome</keyword>
<reference evidence="1 2" key="1">
    <citation type="submission" date="2021-03" db="EMBL/GenBank/DDBJ databases">
        <title>Sequencing the genomes of 1000 actinobacteria strains.</title>
        <authorList>
            <person name="Klenk H.-P."/>
        </authorList>
    </citation>
    <scope>NUCLEOTIDE SEQUENCE [LARGE SCALE GENOMIC DNA]</scope>
    <source>
        <strain evidence="1 2">DSM 15797</strain>
    </source>
</reference>
<dbReference type="EMBL" id="JAGIOF010000001">
    <property type="protein sequence ID" value="MBP2387650.1"/>
    <property type="molecule type" value="Genomic_DNA"/>
</dbReference>
<accession>A0ABS4XGR7</accession>
<gene>
    <name evidence="1" type="ORF">JOF47_003161</name>
</gene>
<dbReference type="Proteomes" id="UP001296993">
    <property type="component" value="Unassembled WGS sequence"/>
</dbReference>
<name>A0ABS4XGR7_9MICC</name>
<proteinExistence type="predicted"/>
<sequence length="53" mass="5609">MSIGVSRREAAFAVHRDFGIAGDPDSGITCTQPERVDAVDLGMHAWVSVLAVP</sequence>
<comment type="caution">
    <text evidence="1">The sequence shown here is derived from an EMBL/GenBank/DDBJ whole genome shotgun (WGS) entry which is preliminary data.</text>
</comment>